<evidence type="ECO:0000256" key="2">
    <source>
        <dbReference type="SAM" id="Phobius"/>
    </source>
</evidence>
<dbReference type="AlphaFoldDB" id="A0A926P3K9"/>
<evidence type="ECO:0000313" key="3">
    <source>
        <dbReference type="EMBL" id="MBD1546596.1"/>
    </source>
</evidence>
<comment type="caution">
    <text evidence="3">The sequence shown here is derived from an EMBL/GenBank/DDBJ whole genome shotgun (WGS) entry which is preliminary data.</text>
</comment>
<protein>
    <submittedName>
        <fullName evidence="3">FxsA family protein</fullName>
    </submittedName>
</protein>
<evidence type="ECO:0000313" key="4">
    <source>
        <dbReference type="Proteomes" id="UP000598467"/>
    </source>
</evidence>
<keyword evidence="2" id="KW-0472">Membrane</keyword>
<organism evidence="3 4">
    <name type="scientific">Roseibium aggregatum</name>
    <dbReference type="NCBI Taxonomy" id="187304"/>
    <lineage>
        <taxon>Bacteria</taxon>
        <taxon>Pseudomonadati</taxon>
        <taxon>Pseudomonadota</taxon>
        <taxon>Alphaproteobacteria</taxon>
        <taxon>Hyphomicrobiales</taxon>
        <taxon>Stappiaceae</taxon>
        <taxon>Roseibium</taxon>
    </lineage>
</organism>
<feature type="transmembrane region" description="Helical" evidence="2">
    <location>
        <begin position="36"/>
        <end position="62"/>
    </location>
</feature>
<dbReference type="InterPro" id="IPR007313">
    <property type="entry name" value="FxsA"/>
</dbReference>
<dbReference type="PANTHER" id="PTHR35335:SF1">
    <property type="entry name" value="UPF0716 PROTEIN FXSA"/>
    <property type="match status" value="1"/>
</dbReference>
<sequence length="182" mass="19642">MLTLGQRSFKKDGVSVILYILAAIILLPLIEISVFIWVGGAIGVLPTVLLTVLTAVAGTLMLRQQGLSLVMRMQSELDAGRVPGKDMMHGAMIVIASLLLLIPGFVTDAIGLLLFIPPVRDMLARFIISRADVVVVQGGSRYRREDGVVDLDEDDWSRTDGTPSGKGPAGRISPWSSEDERS</sequence>
<dbReference type="Proteomes" id="UP000598467">
    <property type="component" value="Unassembled WGS sequence"/>
</dbReference>
<reference evidence="3" key="1">
    <citation type="submission" date="2020-05" db="EMBL/GenBank/DDBJ databases">
        <title>Identification of trans-AT polyketide cluster in two marine bacteria, producers of a novel glutaramide-containing polyketide sesbanimide D and analogs.</title>
        <authorList>
            <person name="Kacar D."/>
            <person name="Rodriguez P."/>
            <person name="Canedo L."/>
            <person name="Gonzalez E."/>
            <person name="Galan B."/>
            <person name="De La Calle F."/>
            <person name="Garcia J.L."/>
        </authorList>
    </citation>
    <scope>NUCLEOTIDE SEQUENCE</scope>
    <source>
        <strain evidence="3">PHM038</strain>
    </source>
</reference>
<keyword evidence="2" id="KW-1133">Transmembrane helix</keyword>
<name>A0A926P3K9_9HYPH</name>
<dbReference type="NCBIfam" id="NF008528">
    <property type="entry name" value="PRK11463.1-2"/>
    <property type="match status" value="1"/>
</dbReference>
<dbReference type="PANTHER" id="PTHR35335">
    <property type="entry name" value="UPF0716 PROTEIN FXSA"/>
    <property type="match status" value="1"/>
</dbReference>
<accession>A0A926P3K9</accession>
<gene>
    <name evidence="3" type="ORF">HK439_10000</name>
</gene>
<feature type="transmembrane region" description="Helical" evidence="2">
    <location>
        <begin position="91"/>
        <end position="116"/>
    </location>
</feature>
<dbReference type="Pfam" id="PF04186">
    <property type="entry name" value="FxsA"/>
    <property type="match status" value="1"/>
</dbReference>
<dbReference type="GO" id="GO:0016020">
    <property type="term" value="C:membrane"/>
    <property type="evidence" value="ECO:0007669"/>
    <property type="project" value="InterPro"/>
</dbReference>
<keyword evidence="2" id="KW-0812">Transmembrane</keyword>
<feature type="transmembrane region" description="Helical" evidence="2">
    <location>
        <begin position="12"/>
        <end position="30"/>
    </location>
</feature>
<feature type="region of interest" description="Disordered" evidence="1">
    <location>
        <begin position="152"/>
        <end position="182"/>
    </location>
</feature>
<evidence type="ECO:0000256" key="1">
    <source>
        <dbReference type="SAM" id="MobiDB-lite"/>
    </source>
</evidence>
<dbReference type="EMBL" id="JABFCZ010000009">
    <property type="protein sequence ID" value="MBD1546596.1"/>
    <property type="molecule type" value="Genomic_DNA"/>
</dbReference>
<proteinExistence type="predicted"/>